<proteinExistence type="predicted"/>
<gene>
    <name evidence="1" type="ORF">CDAR_510481</name>
</gene>
<dbReference type="EMBL" id="BPLQ01009838">
    <property type="protein sequence ID" value="GIY46910.1"/>
    <property type="molecule type" value="Genomic_DNA"/>
</dbReference>
<comment type="caution">
    <text evidence="1">The sequence shown here is derived from an EMBL/GenBank/DDBJ whole genome shotgun (WGS) entry which is preliminary data.</text>
</comment>
<dbReference type="Proteomes" id="UP001054837">
    <property type="component" value="Unassembled WGS sequence"/>
</dbReference>
<sequence length="129" mass="15005">MKTSHHLKFRIRQQSLTVQFNFIEPATQPIEAATEQHQWIKTASLIWIDRWSEDEWCPFSVQFQDMTTPSSFLFPRNTHWLSLDVFVRYHCVPGVFHLPEISSPGEKWSMMSPASGFVDHHSLLSEGSS</sequence>
<accession>A0AAV4TPZ9</accession>
<organism evidence="1 2">
    <name type="scientific">Caerostris darwini</name>
    <dbReference type="NCBI Taxonomy" id="1538125"/>
    <lineage>
        <taxon>Eukaryota</taxon>
        <taxon>Metazoa</taxon>
        <taxon>Ecdysozoa</taxon>
        <taxon>Arthropoda</taxon>
        <taxon>Chelicerata</taxon>
        <taxon>Arachnida</taxon>
        <taxon>Araneae</taxon>
        <taxon>Araneomorphae</taxon>
        <taxon>Entelegynae</taxon>
        <taxon>Araneoidea</taxon>
        <taxon>Araneidae</taxon>
        <taxon>Caerostris</taxon>
    </lineage>
</organism>
<protein>
    <submittedName>
        <fullName evidence="1">Uncharacterized protein</fullName>
    </submittedName>
</protein>
<reference evidence="1 2" key="1">
    <citation type="submission" date="2021-06" db="EMBL/GenBank/DDBJ databases">
        <title>Caerostris darwini draft genome.</title>
        <authorList>
            <person name="Kono N."/>
            <person name="Arakawa K."/>
        </authorList>
    </citation>
    <scope>NUCLEOTIDE SEQUENCE [LARGE SCALE GENOMIC DNA]</scope>
</reference>
<name>A0AAV4TPZ9_9ARAC</name>
<keyword evidence="2" id="KW-1185">Reference proteome</keyword>
<evidence type="ECO:0000313" key="2">
    <source>
        <dbReference type="Proteomes" id="UP001054837"/>
    </source>
</evidence>
<dbReference type="AlphaFoldDB" id="A0AAV4TPZ9"/>
<evidence type="ECO:0000313" key="1">
    <source>
        <dbReference type="EMBL" id="GIY46910.1"/>
    </source>
</evidence>